<dbReference type="RefSeq" id="WP_038440525.1">
    <property type="nucleotide sequence ID" value="NZ_CP008896.1"/>
</dbReference>
<dbReference type="Gene3D" id="3.30.1780.10">
    <property type="entry name" value="ornithine cyclodeaminase, domain 1"/>
    <property type="match status" value="1"/>
</dbReference>
<evidence type="ECO:0000313" key="2">
    <source>
        <dbReference type="Proteomes" id="UP000255125"/>
    </source>
</evidence>
<dbReference type="InterPro" id="IPR036291">
    <property type="entry name" value="NAD(P)-bd_dom_sf"/>
</dbReference>
<organism evidence="1 2">
    <name type="scientific">Pseudomonas fluorescens</name>
    <dbReference type="NCBI Taxonomy" id="294"/>
    <lineage>
        <taxon>Bacteria</taxon>
        <taxon>Pseudomonadati</taxon>
        <taxon>Pseudomonadota</taxon>
        <taxon>Gammaproteobacteria</taxon>
        <taxon>Pseudomonadales</taxon>
        <taxon>Pseudomonadaceae</taxon>
        <taxon>Pseudomonas</taxon>
    </lineage>
</organism>
<dbReference type="EMBL" id="UGUS01000002">
    <property type="protein sequence ID" value="SUD30429.1"/>
    <property type="molecule type" value="Genomic_DNA"/>
</dbReference>
<dbReference type="GO" id="GO:0005737">
    <property type="term" value="C:cytoplasm"/>
    <property type="evidence" value="ECO:0007669"/>
    <property type="project" value="TreeGrafter"/>
</dbReference>
<proteinExistence type="predicted"/>
<dbReference type="Pfam" id="PF02423">
    <property type="entry name" value="OCD_Mu_crystall"/>
    <property type="match status" value="1"/>
</dbReference>
<accession>A0A379IC94</accession>
<dbReference type="OrthoDB" id="9809203at2"/>
<sequence length="334" mass="35941">MNSPNKTAAPADLWVLPQAALEDLGVSYREVLQVVEQAYKALRSSDSQNPLKTIVEPADRHSISYSMVGRDGASHTVGFKVVYEHDPQRTRDAYQFHSFIFLCDDRTGRPIALMDVVKLGPLRTSATSALMARAACPDARSALVVGTGVQGQVALPMLLAAMPELERLYVYGHYAEGLRAVRDNLHKHYPLRDVIVVDDLQAAAGEADIILGVAGLSARQQVQRAWLKPGAVAVLVGYGIDADVLHGADYRIATDTAQMQVTSADLAAADGSLPAVDAQLPDILLGLAPARRHPGDVVFAYNSGMVVTDVALGRLMADRALAQNRGQRVQLWSA</sequence>
<dbReference type="SUPFAM" id="SSF51735">
    <property type="entry name" value="NAD(P)-binding Rossmann-fold domains"/>
    <property type="match status" value="1"/>
</dbReference>
<dbReference type="PIRSF" id="PIRSF001439">
    <property type="entry name" value="CryM"/>
    <property type="match status" value="1"/>
</dbReference>
<dbReference type="AlphaFoldDB" id="A0A379IC94"/>
<evidence type="ECO:0000313" key="1">
    <source>
        <dbReference type="EMBL" id="SUD30429.1"/>
    </source>
</evidence>
<reference evidence="1 2" key="1">
    <citation type="submission" date="2018-06" db="EMBL/GenBank/DDBJ databases">
        <authorList>
            <consortium name="Pathogen Informatics"/>
            <person name="Doyle S."/>
        </authorList>
    </citation>
    <scope>NUCLEOTIDE SEQUENCE [LARGE SCALE GENOMIC DNA]</scope>
    <source>
        <strain evidence="1 2">NCTC10392</strain>
    </source>
</reference>
<dbReference type="KEGG" id="pfn:HZ99_00630"/>
<dbReference type="PANTHER" id="PTHR13812:SF19">
    <property type="entry name" value="KETIMINE REDUCTASE MU-CRYSTALLIN"/>
    <property type="match status" value="1"/>
</dbReference>
<dbReference type="PANTHER" id="PTHR13812">
    <property type="entry name" value="KETIMINE REDUCTASE MU-CRYSTALLIN"/>
    <property type="match status" value="1"/>
</dbReference>
<dbReference type="InterPro" id="IPR023401">
    <property type="entry name" value="ODC_N"/>
</dbReference>
<name>A0A379IC94_PSEFL</name>
<protein>
    <submittedName>
        <fullName evidence="1">Ornithine cyclodeaminase</fullName>
    </submittedName>
</protein>
<dbReference type="Gene3D" id="3.40.50.720">
    <property type="entry name" value="NAD(P)-binding Rossmann-like Domain"/>
    <property type="match status" value="1"/>
</dbReference>
<dbReference type="InterPro" id="IPR003462">
    <property type="entry name" value="ODC_Mu_crystall"/>
</dbReference>
<dbReference type="Proteomes" id="UP000255125">
    <property type="component" value="Unassembled WGS sequence"/>
</dbReference>
<gene>
    <name evidence="1" type="ORF">NCTC10392_02348</name>
</gene>